<accession>A0AB39VJN0</accession>
<dbReference type="PROSITE" id="PS51318">
    <property type="entry name" value="TAT"/>
    <property type="match status" value="1"/>
</dbReference>
<reference evidence="1" key="1">
    <citation type="submission" date="2024-07" db="EMBL/GenBank/DDBJ databases">
        <authorList>
            <person name="Biller S.J."/>
        </authorList>
    </citation>
    <scope>NUCLEOTIDE SEQUENCE</scope>
    <source>
        <strain evidence="1">WC2420</strain>
    </source>
</reference>
<gene>
    <name evidence="1" type="ORF">AB3G37_14260</name>
</gene>
<dbReference type="AlphaFoldDB" id="A0AB39VJN0"/>
<dbReference type="EMBL" id="CP165628">
    <property type="protein sequence ID" value="XDU70738.1"/>
    <property type="molecule type" value="Genomic_DNA"/>
</dbReference>
<name>A0AB39VJN0_9GAMM</name>
<sequence>MSKVDHTFPFERRKFIKLLATTSALGAVCSFIPGHTVWAIDSAITSNAAFSTFLKVSETICGYSTLDSALGQRIFTLMQQRNASLGDQLNSLQSLLNADMSSAEMQGKLQSVDKNQQALFSDILRAWQLGIVGTGKEARVVAYEFALMYKPIADVIVLPTYAHGEPHYWAHPPVFKNA</sequence>
<proteinExistence type="predicted"/>
<dbReference type="Pfam" id="PF12318">
    <property type="entry name" value="FAD-SLDH"/>
    <property type="match status" value="1"/>
</dbReference>
<dbReference type="InterPro" id="IPR024651">
    <property type="entry name" value="FAD-SLDH_ssu"/>
</dbReference>
<dbReference type="RefSeq" id="WP_369788204.1">
    <property type="nucleotide sequence ID" value="NZ_CP165628.1"/>
</dbReference>
<evidence type="ECO:0000313" key="1">
    <source>
        <dbReference type="EMBL" id="XDU70738.1"/>
    </source>
</evidence>
<protein>
    <submittedName>
        <fullName evidence="1">Sugar dehydrogenase complex small subunit</fullName>
    </submittedName>
</protein>
<dbReference type="InterPro" id="IPR006311">
    <property type="entry name" value="TAT_signal"/>
</dbReference>
<organism evidence="1">
    <name type="scientific">Rouxiella sp. WC2420</name>
    <dbReference type="NCBI Taxonomy" id="3234145"/>
    <lineage>
        <taxon>Bacteria</taxon>
        <taxon>Pseudomonadati</taxon>
        <taxon>Pseudomonadota</taxon>
        <taxon>Gammaproteobacteria</taxon>
        <taxon>Enterobacterales</taxon>
        <taxon>Yersiniaceae</taxon>
        <taxon>Rouxiella</taxon>
    </lineage>
</organism>